<dbReference type="Proteomes" id="UP001556367">
    <property type="component" value="Unassembled WGS sequence"/>
</dbReference>
<protein>
    <submittedName>
        <fullName evidence="1">Uncharacterized protein</fullName>
    </submittedName>
</protein>
<name>A0ABR3JPE8_9AGAR</name>
<keyword evidence="2" id="KW-1185">Reference proteome</keyword>
<proteinExistence type="predicted"/>
<evidence type="ECO:0000313" key="1">
    <source>
        <dbReference type="EMBL" id="KAL0957689.1"/>
    </source>
</evidence>
<gene>
    <name evidence="1" type="ORF">HGRIS_001470</name>
</gene>
<accession>A0ABR3JPE8</accession>
<evidence type="ECO:0000313" key="2">
    <source>
        <dbReference type="Proteomes" id="UP001556367"/>
    </source>
</evidence>
<comment type="caution">
    <text evidence="1">The sequence shown here is derived from an EMBL/GenBank/DDBJ whole genome shotgun (WGS) entry which is preliminary data.</text>
</comment>
<reference evidence="2" key="1">
    <citation type="submission" date="2024-06" db="EMBL/GenBank/DDBJ databases">
        <title>Multi-omics analyses provide insights into the biosynthesis of the anticancer antibiotic pleurotin in Hohenbuehelia grisea.</title>
        <authorList>
            <person name="Weaver J.A."/>
            <person name="Alberti F."/>
        </authorList>
    </citation>
    <scope>NUCLEOTIDE SEQUENCE [LARGE SCALE GENOMIC DNA]</scope>
    <source>
        <strain evidence="2">T-177</strain>
    </source>
</reference>
<sequence length="136" mass="16109">MDDEASLMDQFNQINDDEEDMEVEEEHDMEALAAFVSYAQEQAHKTRVTQRNATRRYLCHSQLLPNPRINTPWQRLYESRSDRAFITTMGFDVETFEDVLRVGFGERWYTRPIPRVMSILEENPDQEHGHSMQQVL</sequence>
<organism evidence="1 2">
    <name type="scientific">Hohenbuehelia grisea</name>
    <dbReference type="NCBI Taxonomy" id="104357"/>
    <lineage>
        <taxon>Eukaryota</taxon>
        <taxon>Fungi</taxon>
        <taxon>Dikarya</taxon>
        <taxon>Basidiomycota</taxon>
        <taxon>Agaricomycotina</taxon>
        <taxon>Agaricomycetes</taxon>
        <taxon>Agaricomycetidae</taxon>
        <taxon>Agaricales</taxon>
        <taxon>Pleurotineae</taxon>
        <taxon>Pleurotaceae</taxon>
        <taxon>Hohenbuehelia</taxon>
    </lineage>
</organism>
<dbReference type="EMBL" id="JASNQZ010000005">
    <property type="protein sequence ID" value="KAL0957689.1"/>
    <property type="molecule type" value="Genomic_DNA"/>
</dbReference>